<evidence type="ECO:0000256" key="4">
    <source>
        <dbReference type="ARBA" id="ARBA00023125"/>
    </source>
</evidence>
<evidence type="ECO:0000256" key="1">
    <source>
        <dbReference type="ARBA" id="ARBA00004123"/>
    </source>
</evidence>
<feature type="compositionally biased region" description="Polar residues" evidence="7">
    <location>
        <begin position="830"/>
        <end position="844"/>
    </location>
</feature>
<feature type="region of interest" description="Disordered" evidence="7">
    <location>
        <begin position="703"/>
        <end position="730"/>
    </location>
</feature>
<accession>A0A9P5MV10</accession>
<dbReference type="SMART" id="SM00066">
    <property type="entry name" value="GAL4"/>
    <property type="match status" value="1"/>
</dbReference>
<dbReference type="GO" id="GO:0008270">
    <property type="term" value="F:zinc ion binding"/>
    <property type="evidence" value="ECO:0007669"/>
    <property type="project" value="InterPro"/>
</dbReference>
<feature type="domain" description="Zn(2)-C6 fungal-type" evidence="8">
    <location>
        <begin position="112"/>
        <end position="144"/>
    </location>
</feature>
<keyword evidence="4" id="KW-0238">DNA-binding</keyword>
<feature type="region of interest" description="Disordered" evidence="7">
    <location>
        <begin position="207"/>
        <end position="242"/>
    </location>
</feature>
<feature type="compositionally biased region" description="Low complexity" evidence="7">
    <location>
        <begin position="24"/>
        <end position="49"/>
    </location>
</feature>
<dbReference type="GO" id="GO:0000981">
    <property type="term" value="F:DNA-binding transcription factor activity, RNA polymerase II-specific"/>
    <property type="evidence" value="ECO:0007669"/>
    <property type="project" value="InterPro"/>
</dbReference>
<keyword evidence="5" id="KW-0804">Transcription</keyword>
<gene>
    <name evidence="9" type="ORF">DFH94DRAFT_794488</name>
</gene>
<evidence type="ECO:0000256" key="7">
    <source>
        <dbReference type="SAM" id="MobiDB-lite"/>
    </source>
</evidence>
<dbReference type="InterPro" id="IPR051089">
    <property type="entry name" value="prtT"/>
</dbReference>
<comment type="caution">
    <text evidence="9">The sequence shown here is derived from an EMBL/GenBank/DDBJ whole genome shotgun (WGS) entry which is preliminary data.</text>
</comment>
<sequence length="844" mass="92480">MQPPSSPIPIDPALALYPSSYYPYHSQQQHPQVSQQLSLVPGLSSPSSQASDTMSTPPTEQVSFSGSNKRPSSSSALDNEHDNSKRRKEDEGASPSVDGSEPKAKPTRGSRACTVCRRLKMKCVGAEQGPPCKRCIAGNHECIFEESNRGKRTSKKHELLTRSLKKMERTLDTVLKSIGNPSIASGMVSRSPSPSNTNIATQALLSQVEPPPSPPAATTFSSSSRHQTVVPPSSPKLHSLPDNSLNPLGLLAEASLANRRAHAASSSKKTSGMARPPAPMGVASDAYFKPGPMTILPLRRLFIERQIQPEMLSFVPTEEVVALFNMCMHCNLLDRDFHTPSLVCSRSPFLLTTICAISARFYSARPELYSKLTDISKKLAFTVPARGYKSLEIVQAYLLLALWGTGPVERYEQDRTWMLLGMAIRMATDLNLHRKTATVSPETPEGKARDQEVHNRDRTWLVCFCLDRSTSAQMGKPSSIREDCIIRHAVQWLQSPLARRGDFCTVAYVELHRIISRTLDLLYSETNSPSGLLVDVDYLLVIKTFERQIETWYEQGTGVTNIKVAKYNGLMADFFASYSMLVINSFGLQNAMERCPIDIPHFFARVHSSAKSCAILVKDELGPLDFLKYAPDSHFVFTSYAVLSLLKLLRPEFPASRDHEHETLHLVKSVAETFDQSSAGPTHTPSLYSVFLRALLAAKTEPPSEAASEFGDNESVTPMNGNPDQRQVSSTEPYHQLSEFHFASEMGPVADMSTFPPTMANAHGGFWDNVLVPGYSNPMEGLSGGFIYGAGGSGFIAPYFGDTPTMSAMNSPRRAVPVEGVSHGLGDPFQGTQPNDGSVQTGVM</sequence>
<keyword evidence="2" id="KW-0479">Metal-binding</keyword>
<evidence type="ECO:0000313" key="10">
    <source>
        <dbReference type="Proteomes" id="UP000759537"/>
    </source>
</evidence>
<dbReference type="GO" id="GO:0006351">
    <property type="term" value="P:DNA-templated transcription"/>
    <property type="evidence" value="ECO:0007669"/>
    <property type="project" value="InterPro"/>
</dbReference>
<organism evidence="9 10">
    <name type="scientific">Russula ochroleuca</name>
    <dbReference type="NCBI Taxonomy" id="152965"/>
    <lineage>
        <taxon>Eukaryota</taxon>
        <taxon>Fungi</taxon>
        <taxon>Dikarya</taxon>
        <taxon>Basidiomycota</taxon>
        <taxon>Agaricomycotina</taxon>
        <taxon>Agaricomycetes</taxon>
        <taxon>Russulales</taxon>
        <taxon>Russulaceae</taxon>
        <taxon>Russula</taxon>
    </lineage>
</organism>
<evidence type="ECO:0000256" key="3">
    <source>
        <dbReference type="ARBA" id="ARBA00023015"/>
    </source>
</evidence>
<dbReference type="Pfam" id="PF00172">
    <property type="entry name" value="Zn_clus"/>
    <property type="match status" value="1"/>
</dbReference>
<feature type="region of interest" description="Disordered" evidence="7">
    <location>
        <begin position="261"/>
        <end position="281"/>
    </location>
</feature>
<dbReference type="PROSITE" id="PS00463">
    <property type="entry name" value="ZN2_CY6_FUNGAL_1"/>
    <property type="match status" value="1"/>
</dbReference>
<dbReference type="CDD" id="cd00067">
    <property type="entry name" value="GAL4"/>
    <property type="match status" value="1"/>
</dbReference>
<dbReference type="SUPFAM" id="SSF57701">
    <property type="entry name" value="Zn2/Cys6 DNA-binding domain"/>
    <property type="match status" value="1"/>
</dbReference>
<name>A0A9P5MV10_9AGAM</name>
<dbReference type="Pfam" id="PF04082">
    <property type="entry name" value="Fungal_trans"/>
    <property type="match status" value="1"/>
</dbReference>
<dbReference type="Gene3D" id="4.10.240.10">
    <property type="entry name" value="Zn(2)-C6 fungal-type DNA-binding domain"/>
    <property type="match status" value="1"/>
</dbReference>
<dbReference type="GO" id="GO:0005634">
    <property type="term" value="C:nucleus"/>
    <property type="evidence" value="ECO:0007669"/>
    <property type="project" value="UniProtKB-SubCell"/>
</dbReference>
<feature type="compositionally biased region" description="Polar residues" evidence="7">
    <location>
        <begin position="50"/>
        <end position="77"/>
    </location>
</feature>
<dbReference type="PANTHER" id="PTHR31845:SF19">
    <property type="entry name" value="TRANSCRIPTION FACTOR DOMAIN-CONTAINING PROTEIN"/>
    <property type="match status" value="1"/>
</dbReference>
<feature type="region of interest" description="Disordered" evidence="7">
    <location>
        <begin position="24"/>
        <end position="111"/>
    </location>
</feature>
<evidence type="ECO:0000256" key="6">
    <source>
        <dbReference type="ARBA" id="ARBA00023242"/>
    </source>
</evidence>
<comment type="subcellular location">
    <subcellularLocation>
        <location evidence="1">Nucleus</location>
    </subcellularLocation>
</comment>
<keyword evidence="3" id="KW-0805">Transcription regulation</keyword>
<dbReference type="EMBL" id="WHVB01000010">
    <property type="protein sequence ID" value="KAF8479311.1"/>
    <property type="molecule type" value="Genomic_DNA"/>
</dbReference>
<keyword evidence="6" id="KW-0539">Nucleus</keyword>
<feature type="compositionally biased region" description="Polar residues" evidence="7">
    <location>
        <begin position="714"/>
        <end position="730"/>
    </location>
</feature>
<protein>
    <submittedName>
        <fullName evidence="9">Fungal-specific transcription factor domain-containing protein</fullName>
    </submittedName>
</protein>
<dbReference type="GO" id="GO:0000976">
    <property type="term" value="F:transcription cis-regulatory region binding"/>
    <property type="evidence" value="ECO:0007669"/>
    <property type="project" value="TreeGrafter"/>
</dbReference>
<dbReference type="InterPro" id="IPR001138">
    <property type="entry name" value="Zn2Cys6_DnaBD"/>
</dbReference>
<evidence type="ECO:0000256" key="5">
    <source>
        <dbReference type="ARBA" id="ARBA00023163"/>
    </source>
</evidence>
<reference evidence="9" key="1">
    <citation type="submission" date="2019-10" db="EMBL/GenBank/DDBJ databases">
        <authorList>
            <consortium name="DOE Joint Genome Institute"/>
            <person name="Kuo A."/>
            <person name="Miyauchi S."/>
            <person name="Kiss E."/>
            <person name="Drula E."/>
            <person name="Kohler A."/>
            <person name="Sanchez-Garcia M."/>
            <person name="Andreopoulos B."/>
            <person name="Barry K.W."/>
            <person name="Bonito G."/>
            <person name="Buee M."/>
            <person name="Carver A."/>
            <person name="Chen C."/>
            <person name="Cichocki N."/>
            <person name="Clum A."/>
            <person name="Culley D."/>
            <person name="Crous P.W."/>
            <person name="Fauchery L."/>
            <person name="Girlanda M."/>
            <person name="Hayes R."/>
            <person name="Keri Z."/>
            <person name="LaButti K."/>
            <person name="Lipzen A."/>
            <person name="Lombard V."/>
            <person name="Magnuson J."/>
            <person name="Maillard F."/>
            <person name="Morin E."/>
            <person name="Murat C."/>
            <person name="Nolan M."/>
            <person name="Ohm R."/>
            <person name="Pangilinan J."/>
            <person name="Pereira M."/>
            <person name="Perotto S."/>
            <person name="Peter M."/>
            <person name="Riley R."/>
            <person name="Sitrit Y."/>
            <person name="Stielow B."/>
            <person name="Szollosi G."/>
            <person name="Zifcakova L."/>
            <person name="Stursova M."/>
            <person name="Spatafora J.W."/>
            <person name="Tedersoo L."/>
            <person name="Vaario L.-M."/>
            <person name="Yamada A."/>
            <person name="Yan M."/>
            <person name="Wang P."/>
            <person name="Xu J."/>
            <person name="Bruns T."/>
            <person name="Baldrian P."/>
            <person name="Vilgalys R."/>
            <person name="Henrissat B."/>
            <person name="Grigoriev I.V."/>
            <person name="Hibbett D."/>
            <person name="Nagy L.G."/>
            <person name="Martin F.M."/>
        </authorList>
    </citation>
    <scope>NUCLEOTIDE SEQUENCE</scope>
    <source>
        <strain evidence="9">Prilba</strain>
    </source>
</reference>
<evidence type="ECO:0000256" key="2">
    <source>
        <dbReference type="ARBA" id="ARBA00022723"/>
    </source>
</evidence>
<evidence type="ECO:0000259" key="8">
    <source>
        <dbReference type="PROSITE" id="PS50048"/>
    </source>
</evidence>
<feature type="region of interest" description="Disordered" evidence="7">
    <location>
        <begin position="825"/>
        <end position="844"/>
    </location>
</feature>
<keyword evidence="10" id="KW-1185">Reference proteome</keyword>
<proteinExistence type="predicted"/>
<dbReference type="AlphaFoldDB" id="A0A9P5MV10"/>
<dbReference type="Proteomes" id="UP000759537">
    <property type="component" value="Unassembled WGS sequence"/>
</dbReference>
<evidence type="ECO:0000313" key="9">
    <source>
        <dbReference type="EMBL" id="KAF8479311.1"/>
    </source>
</evidence>
<dbReference type="InterPro" id="IPR036864">
    <property type="entry name" value="Zn2-C6_fun-type_DNA-bd_sf"/>
</dbReference>
<feature type="compositionally biased region" description="Basic and acidic residues" evidence="7">
    <location>
        <begin position="78"/>
        <end position="91"/>
    </location>
</feature>
<reference evidence="9" key="2">
    <citation type="journal article" date="2020" name="Nat. Commun.">
        <title>Large-scale genome sequencing of mycorrhizal fungi provides insights into the early evolution of symbiotic traits.</title>
        <authorList>
            <person name="Miyauchi S."/>
            <person name="Kiss E."/>
            <person name="Kuo A."/>
            <person name="Drula E."/>
            <person name="Kohler A."/>
            <person name="Sanchez-Garcia M."/>
            <person name="Morin E."/>
            <person name="Andreopoulos B."/>
            <person name="Barry K.W."/>
            <person name="Bonito G."/>
            <person name="Buee M."/>
            <person name="Carver A."/>
            <person name="Chen C."/>
            <person name="Cichocki N."/>
            <person name="Clum A."/>
            <person name="Culley D."/>
            <person name="Crous P.W."/>
            <person name="Fauchery L."/>
            <person name="Girlanda M."/>
            <person name="Hayes R.D."/>
            <person name="Keri Z."/>
            <person name="LaButti K."/>
            <person name="Lipzen A."/>
            <person name="Lombard V."/>
            <person name="Magnuson J."/>
            <person name="Maillard F."/>
            <person name="Murat C."/>
            <person name="Nolan M."/>
            <person name="Ohm R.A."/>
            <person name="Pangilinan J."/>
            <person name="Pereira M.F."/>
            <person name="Perotto S."/>
            <person name="Peter M."/>
            <person name="Pfister S."/>
            <person name="Riley R."/>
            <person name="Sitrit Y."/>
            <person name="Stielow J.B."/>
            <person name="Szollosi G."/>
            <person name="Zifcakova L."/>
            <person name="Stursova M."/>
            <person name="Spatafora J.W."/>
            <person name="Tedersoo L."/>
            <person name="Vaario L.M."/>
            <person name="Yamada A."/>
            <person name="Yan M."/>
            <person name="Wang P."/>
            <person name="Xu J."/>
            <person name="Bruns T."/>
            <person name="Baldrian P."/>
            <person name="Vilgalys R."/>
            <person name="Dunand C."/>
            <person name="Henrissat B."/>
            <person name="Grigoriev I.V."/>
            <person name="Hibbett D."/>
            <person name="Nagy L.G."/>
            <person name="Martin F.M."/>
        </authorList>
    </citation>
    <scope>NUCLEOTIDE SEQUENCE</scope>
    <source>
        <strain evidence="9">Prilba</strain>
    </source>
</reference>
<dbReference type="PANTHER" id="PTHR31845">
    <property type="entry name" value="FINGER DOMAIN PROTEIN, PUTATIVE-RELATED"/>
    <property type="match status" value="1"/>
</dbReference>
<dbReference type="CDD" id="cd12148">
    <property type="entry name" value="fungal_TF_MHR"/>
    <property type="match status" value="1"/>
</dbReference>
<dbReference type="InterPro" id="IPR007219">
    <property type="entry name" value="XnlR_reg_dom"/>
</dbReference>
<dbReference type="OrthoDB" id="3429912at2759"/>
<dbReference type="SMART" id="SM00906">
    <property type="entry name" value="Fungal_trans"/>
    <property type="match status" value="1"/>
</dbReference>
<dbReference type="PROSITE" id="PS50048">
    <property type="entry name" value="ZN2_CY6_FUNGAL_2"/>
    <property type="match status" value="1"/>
</dbReference>